<dbReference type="GO" id="GO:0008233">
    <property type="term" value="F:peptidase activity"/>
    <property type="evidence" value="ECO:0007669"/>
    <property type="project" value="UniProtKB-KW"/>
</dbReference>
<dbReference type="PANTHER" id="PTHR43270">
    <property type="entry name" value="BETA-ALA-HIS DIPEPTIDASE"/>
    <property type="match status" value="1"/>
</dbReference>
<dbReference type="NCBIfam" id="NF006053">
    <property type="entry name" value="PRK08201.1"/>
    <property type="match status" value="1"/>
</dbReference>
<evidence type="ECO:0000256" key="3">
    <source>
        <dbReference type="ARBA" id="ARBA00022801"/>
    </source>
</evidence>
<evidence type="ECO:0000256" key="1">
    <source>
        <dbReference type="ARBA" id="ARBA00022670"/>
    </source>
</evidence>
<feature type="domain" description="Peptidase M20 dimerisation" evidence="4">
    <location>
        <begin position="205"/>
        <end position="363"/>
    </location>
</feature>
<dbReference type="RefSeq" id="WP_076960445.1">
    <property type="nucleotide sequence ID" value="NZ_MLCO01000400.1"/>
</dbReference>
<dbReference type="Pfam" id="PF07687">
    <property type="entry name" value="M20_dimer"/>
    <property type="match status" value="1"/>
</dbReference>
<comment type="caution">
    <text evidence="5">The sequence shown here is derived from an EMBL/GenBank/DDBJ whole genome shotgun (WGS) entry which is preliminary data.</text>
</comment>
<proteinExistence type="predicted"/>
<dbReference type="AlphaFoldDB" id="A0A1V2GU65"/>
<keyword evidence="3" id="KW-0378">Hydrolase</keyword>
<evidence type="ECO:0000313" key="6">
    <source>
        <dbReference type="Proteomes" id="UP000188879"/>
    </source>
</evidence>
<evidence type="ECO:0000259" key="4">
    <source>
        <dbReference type="Pfam" id="PF07687"/>
    </source>
</evidence>
<name>A0A1V2GU65_9PROT</name>
<dbReference type="GO" id="GO:0046872">
    <property type="term" value="F:metal ion binding"/>
    <property type="evidence" value="ECO:0007669"/>
    <property type="project" value="UniProtKB-KW"/>
</dbReference>
<keyword evidence="1" id="KW-0645">Protease</keyword>
<dbReference type="SUPFAM" id="SSF53187">
    <property type="entry name" value="Zn-dependent exopeptidases"/>
    <property type="match status" value="1"/>
</dbReference>
<dbReference type="InterPro" id="IPR051458">
    <property type="entry name" value="Cyt/Met_Dipeptidase"/>
</dbReference>
<sequence>MTTNNTLEQVLAALDSARAETEASLIEWLRIPSISAQPAHAADCRSAAGWLLKELEAIGFAARLRETPGHPVVIASHPGTGGDAPRVLIYGHYDVQPPEPLALWTSPPFEPVVTEGPRGPRLVARGAVDDKGQVLTWLAALRAWHKVAGGPPLPVTVLVEGEEEIGSANLDAVLAEEKAALSADLALISDTNMWAPGVPALTVSLRGMAYVQIDLKLGDRDLHSGLFGGSAGNVLNLLTRILGELHDEEGRIRIPNFYDGVIEPGGNERAAWDALGFDEAAFLGAQGLSVPGGERGRSAPERLWARPTADINGIWGGYMGEGSKTVIACEGHAKLSCRLVPGQDPARIVEGIREFVQSRLPADAKLELQVFGLAPGVSIPTDSLVVQAAAAVLEEEFGRKAVLAGGGGSIPVVSSLKGILGLDSLLMGFGLDDDQVHSPNEKFELACLHAGSRSHARLMARLAAPKG</sequence>
<dbReference type="EMBL" id="MLCO01000400">
    <property type="protein sequence ID" value="ONG44658.1"/>
    <property type="molecule type" value="Genomic_DNA"/>
</dbReference>
<keyword evidence="6" id="KW-1185">Reference proteome</keyword>
<dbReference type="Gene3D" id="3.40.630.10">
    <property type="entry name" value="Zn peptidases"/>
    <property type="match status" value="1"/>
</dbReference>
<evidence type="ECO:0000256" key="2">
    <source>
        <dbReference type="ARBA" id="ARBA00022723"/>
    </source>
</evidence>
<dbReference type="NCBIfam" id="NF005914">
    <property type="entry name" value="PRK07907.1"/>
    <property type="match status" value="1"/>
</dbReference>
<dbReference type="PANTHER" id="PTHR43270:SF12">
    <property type="entry name" value="SUCCINYL-DIAMINOPIMELATE DESUCCINYLASE"/>
    <property type="match status" value="1"/>
</dbReference>
<dbReference type="InterPro" id="IPR002933">
    <property type="entry name" value="Peptidase_M20"/>
</dbReference>
<gene>
    <name evidence="5" type="ORF">BKE38_27645</name>
</gene>
<protein>
    <recommendedName>
        <fullName evidence="4">Peptidase M20 dimerisation domain-containing protein</fullName>
    </recommendedName>
</protein>
<dbReference type="InterPro" id="IPR011650">
    <property type="entry name" value="Peptidase_M20_dimer"/>
</dbReference>
<dbReference type="Proteomes" id="UP000188879">
    <property type="component" value="Unassembled WGS sequence"/>
</dbReference>
<dbReference type="OrthoDB" id="9761532at2"/>
<dbReference type="NCBIfam" id="NF006579">
    <property type="entry name" value="PRK09104.1"/>
    <property type="match status" value="1"/>
</dbReference>
<organism evidence="5 6">
    <name type="scientific">Teichococcus deserti</name>
    <dbReference type="NCBI Taxonomy" id="1817963"/>
    <lineage>
        <taxon>Bacteria</taxon>
        <taxon>Pseudomonadati</taxon>
        <taxon>Pseudomonadota</taxon>
        <taxon>Alphaproteobacteria</taxon>
        <taxon>Acetobacterales</taxon>
        <taxon>Roseomonadaceae</taxon>
        <taxon>Roseomonas</taxon>
    </lineage>
</organism>
<evidence type="ECO:0000313" key="5">
    <source>
        <dbReference type="EMBL" id="ONG44658.1"/>
    </source>
</evidence>
<dbReference type="Gene3D" id="3.30.70.360">
    <property type="match status" value="1"/>
</dbReference>
<keyword evidence="2" id="KW-0479">Metal-binding</keyword>
<reference evidence="5 6" key="1">
    <citation type="submission" date="2016-10" db="EMBL/GenBank/DDBJ databases">
        <title>Draft Genome sequence of Roseomonas sp. strain M3.</title>
        <authorList>
            <person name="Subhash Y."/>
            <person name="Lee S."/>
        </authorList>
    </citation>
    <scope>NUCLEOTIDE SEQUENCE [LARGE SCALE GENOMIC DNA]</scope>
    <source>
        <strain evidence="5 6">M3</strain>
    </source>
</reference>
<accession>A0A1V2GU65</accession>
<dbReference type="GO" id="GO:0006508">
    <property type="term" value="P:proteolysis"/>
    <property type="evidence" value="ECO:0007669"/>
    <property type="project" value="UniProtKB-KW"/>
</dbReference>
<dbReference type="Pfam" id="PF01546">
    <property type="entry name" value="Peptidase_M20"/>
    <property type="match status" value="1"/>
</dbReference>